<dbReference type="AlphaFoldDB" id="A0A0D2NG83"/>
<evidence type="ECO:0000313" key="2">
    <source>
        <dbReference type="Proteomes" id="UP000054270"/>
    </source>
</evidence>
<accession>A0A0D2NG83</accession>
<dbReference type="EMBL" id="KN817595">
    <property type="protein sequence ID" value="KJA17994.1"/>
    <property type="molecule type" value="Genomic_DNA"/>
</dbReference>
<sequence length="123" mass="13150">MINSRSTTSVSRTPLAHLKHWLHKLRPSLKPCWSVISSSVTPTASASQLFLQSGTRARRCGHARASSAATDVAFALAAGRTRFLHRIKYSPVPGACLSTRDPMGVTVLAGIGRQLSIAGRRSA</sequence>
<name>A0A0D2NG83_HYPSF</name>
<evidence type="ECO:0000313" key="1">
    <source>
        <dbReference type="EMBL" id="KJA17994.1"/>
    </source>
</evidence>
<dbReference type="Proteomes" id="UP000054270">
    <property type="component" value="Unassembled WGS sequence"/>
</dbReference>
<reference evidence="2" key="1">
    <citation type="submission" date="2014-04" db="EMBL/GenBank/DDBJ databases">
        <title>Evolutionary Origins and Diversification of the Mycorrhizal Mutualists.</title>
        <authorList>
            <consortium name="DOE Joint Genome Institute"/>
            <consortium name="Mycorrhizal Genomics Consortium"/>
            <person name="Kohler A."/>
            <person name="Kuo A."/>
            <person name="Nagy L.G."/>
            <person name="Floudas D."/>
            <person name="Copeland A."/>
            <person name="Barry K.W."/>
            <person name="Cichocki N."/>
            <person name="Veneault-Fourrey C."/>
            <person name="LaButti K."/>
            <person name="Lindquist E.A."/>
            <person name="Lipzen A."/>
            <person name="Lundell T."/>
            <person name="Morin E."/>
            <person name="Murat C."/>
            <person name="Riley R."/>
            <person name="Ohm R."/>
            <person name="Sun H."/>
            <person name="Tunlid A."/>
            <person name="Henrissat B."/>
            <person name="Grigoriev I.V."/>
            <person name="Hibbett D.S."/>
            <person name="Martin F."/>
        </authorList>
    </citation>
    <scope>NUCLEOTIDE SEQUENCE [LARGE SCALE GENOMIC DNA]</scope>
    <source>
        <strain evidence="2">FD-334 SS-4</strain>
    </source>
</reference>
<gene>
    <name evidence="1" type="ORF">HYPSUDRAFT_974008</name>
</gene>
<organism evidence="1 2">
    <name type="scientific">Hypholoma sublateritium (strain FD-334 SS-4)</name>
    <dbReference type="NCBI Taxonomy" id="945553"/>
    <lineage>
        <taxon>Eukaryota</taxon>
        <taxon>Fungi</taxon>
        <taxon>Dikarya</taxon>
        <taxon>Basidiomycota</taxon>
        <taxon>Agaricomycotina</taxon>
        <taxon>Agaricomycetes</taxon>
        <taxon>Agaricomycetidae</taxon>
        <taxon>Agaricales</taxon>
        <taxon>Agaricineae</taxon>
        <taxon>Strophariaceae</taxon>
        <taxon>Hypholoma</taxon>
    </lineage>
</organism>
<keyword evidence="2" id="KW-1185">Reference proteome</keyword>
<proteinExistence type="predicted"/>
<protein>
    <submittedName>
        <fullName evidence="1">Uncharacterized protein</fullName>
    </submittedName>
</protein>